<proteinExistence type="predicted"/>
<organism evidence="1 2">
    <name type="scientific">Rugosimonospora africana</name>
    <dbReference type="NCBI Taxonomy" id="556532"/>
    <lineage>
        <taxon>Bacteria</taxon>
        <taxon>Bacillati</taxon>
        <taxon>Actinomycetota</taxon>
        <taxon>Actinomycetes</taxon>
        <taxon>Micromonosporales</taxon>
        <taxon>Micromonosporaceae</taxon>
        <taxon>Rugosimonospora</taxon>
    </lineage>
</organism>
<gene>
    <name evidence="1" type="ORF">Raf01_52780</name>
</gene>
<evidence type="ECO:0000313" key="1">
    <source>
        <dbReference type="EMBL" id="GIH17106.1"/>
    </source>
</evidence>
<keyword evidence="2" id="KW-1185">Reference proteome</keyword>
<sequence length="60" mass="6732">MTNPTACDGCERHHPVAVAPLDVTLSWVRFGPTTGLVVWLGRPDSESTVGYRKYFGYQKY</sequence>
<dbReference type="Proteomes" id="UP000642748">
    <property type="component" value="Unassembled WGS sequence"/>
</dbReference>
<reference evidence="1" key="1">
    <citation type="submission" date="2021-01" db="EMBL/GenBank/DDBJ databases">
        <title>Whole genome shotgun sequence of Rugosimonospora africana NBRC 104875.</title>
        <authorList>
            <person name="Komaki H."/>
            <person name="Tamura T."/>
        </authorList>
    </citation>
    <scope>NUCLEOTIDE SEQUENCE</scope>
    <source>
        <strain evidence="1">NBRC 104875</strain>
    </source>
</reference>
<protein>
    <submittedName>
        <fullName evidence="1">Uncharacterized protein</fullName>
    </submittedName>
</protein>
<evidence type="ECO:0000313" key="2">
    <source>
        <dbReference type="Proteomes" id="UP000642748"/>
    </source>
</evidence>
<dbReference type="EMBL" id="BONZ01000050">
    <property type="protein sequence ID" value="GIH17106.1"/>
    <property type="molecule type" value="Genomic_DNA"/>
</dbReference>
<name>A0A8J3QYQ9_9ACTN</name>
<comment type="caution">
    <text evidence="1">The sequence shown here is derived from an EMBL/GenBank/DDBJ whole genome shotgun (WGS) entry which is preliminary data.</text>
</comment>
<accession>A0A8J3QYQ9</accession>
<dbReference type="AlphaFoldDB" id="A0A8J3QYQ9"/>